<dbReference type="Gene3D" id="3.30.160.60">
    <property type="entry name" value="Classic Zinc Finger"/>
    <property type="match status" value="3"/>
</dbReference>
<dbReference type="GO" id="GO:0000978">
    <property type="term" value="F:RNA polymerase II cis-regulatory region sequence-specific DNA binding"/>
    <property type="evidence" value="ECO:0007669"/>
    <property type="project" value="TreeGrafter"/>
</dbReference>
<dbReference type="InterPro" id="IPR013087">
    <property type="entry name" value="Znf_C2H2_type"/>
</dbReference>
<evidence type="ECO:0000256" key="7">
    <source>
        <dbReference type="PROSITE-ProRule" id="PRU00042"/>
    </source>
</evidence>
<dbReference type="OrthoDB" id="4748970at2759"/>
<proteinExistence type="predicted"/>
<keyword evidence="3 7" id="KW-0863">Zinc-finger</keyword>
<accession>A0A6A4VUZ3</accession>
<evidence type="ECO:0000259" key="9">
    <source>
        <dbReference type="PROSITE" id="PS50157"/>
    </source>
</evidence>
<evidence type="ECO:0000256" key="5">
    <source>
        <dbReference type="ARBA" id="ARBA00023015"/>
    </source>
</evidence>
<evidence type="ECO:0000256" key="2">
    <source>
        <dbReference type="ARBA" id="ARBA00022737"/>
    </source>
</evidence>
<protein>
    <submittedName>
        <fullName evidence="10">Krueppel-like factor 1</fullName>
    </submittedName>
</protein>
<dbReference type="FunFam" id="3.30.160.60:FF:000032">
    <property type="entry name" value="Krueppel-like factor 4"/>
    <property type="match status" value="1"/>
</dbReference>
<feature type="region of interest" description="Disordered" evidence="8">
    <location>
        <begin position="73"/>
        <end position="97"/>
    </location>
</feature>
<dbReference type="SMART" id="SM00355">
    <property type="entry name" value="ZnF_C2H2"/>
    <property type="match status" value="3"/>
</dbReference>
<evidence type="ECO:0000256" key="1">
    <source>
        <dbReference type="ARBA" id="ARBA00022723"/>
    </source>
</evidence>
<dbReference type="PANTHER" id="PTHR23235:SF158">
    <property type="entry name" value="C2H2-TYPE DOMAIN-CONTAINING PROTEIN"/>
    <property type="match status" value="1"/>
</dbReference>
<organism evidence="10 11">
    <name type="scientific">Amphibalanus amphitrite</name>
    <name type="common">Striped barnacle</name>
    <name type="synonym">Balanus amphitrite</name>
    <dbReference type="NCBI Taxonomy" id="1232801"/>
    <lineage>
        <taxon>Eukaryota</taxon>
        <taxon>Metazoa</taxon>
        <taxon>Ecdysozoa</taxon>
        <taxon>Arthropoda</taxon>
        <taxon>Crustacea</taxon>
        <taxon>Multicrustacea</taxon>
        <taxon>Cirripedia</taxon>
        <taxon>Thoracica</taxon>
        <taxon>Thoracicalcarea</taxon>
        <taxon>Balanomorpha</taxon>
        <taxon>Balanoidea</taxon>
        <taxon>Balanidae</taxon>
        <taxon>Amphibalaninae</taxon>
        <taxon>Amphibalanus</taxon>
    </lineage>
</organism>
<dbReference type="PROSITE" id="PS00028">
    <property type="entry name" value="ZINC_FINGER_C2H2_1"/>
    <property type="match status" value="3"/>
</dbReference>
<evidence type="ECO:0000256" key="4">
    <source>
        <dbReference type="ARBA" id="ARBA00022833"/>
    </source>
</evidence>
<dbReference type="InterPro" id="IPR036236">
    <property type="entry name" value="Znf_C2H2_sf"/>
</dbReference>
<evidence type="ECO:0000256" key="8">
    <source>
        <dbReference type="SAM" id="MobiDB-lite"/>
    </source>
</evidence>
<dbReference type="AlphaFoldDB" id="A0A6A4VUZ3"/>
<feature type="compositionally biased region" description="Pro residues" evidence="8">
    <location>
        <begin position="74"/>
        <end position="86"/>
    </location>
</feature>
<feature type="domain" description="C2H2-type" evidence="9">
    <location>
        <begin position="325"/>
        <end position="347"/>
    </location>
</feature>
<feature type="compositionally biased region" description="Low complexity" evidence="8">
    <location>
        <begin position="87"/>
        <end position="97"/>
    </location>
</feature>
<evidence type="ECO:0000313" key="11">
    <source>
        <dbReference type="Proteomes" id="UP000440578"/>
    </source>
</evidence>
<dbReference type="SUPFAM" id="SSF57667">
    <property type="entry name" value="beta-beta-alpha zinc fingers"/>
    <property type="match status" value="2"/>
</dbReference>
<dbReference type="PROSITE" id="PS50157">
    <property type="entry name" value="ZINC_FINGER_C2H2_2"/>
    <property type="match status" value="3"/>
</dbReference>
<dbReference type="Pfam" id="PF00096">
    <property type="entry name" value="zf-C2H2"/>
    <property type="match status" value="3"/>
</dbReference>
<dbReference type="EMBL" id="VIIS01001631">
    <property type="protein sequence ID" value="KAF0295220.1"/>
    <property type="molecule type" value="Genomic_DNA"/>
</dbReference>
<dbReference type="GO" id="GO:0000981">
    <property type="term" value="F:DNA-binding transcription factor activity, RNA polymerase II-specific"/>
    <property type="evidence" value="ECO:0007669"/>
    <property type="project" value="TreeGrafter"/>
</dbReference>
<keyword evidence="6" id="KW-0804">Transcription</keyword>
<feature type="domain" description="C2H2-type" evidence="9">
    <location>
        <begin position="265"/>
        <end position="294"/>
    </location>
</feature>
<keyword evidence="5" id="KW-0805">Transcription regulation</keyword>
<evidence type="ECO:0000313" key="10">
    <source>
        <dbReference type="EMBL" id="KAF0295220.1"/>
    </source>
</evidence>
<keyword evidence="4" id="KW-0862">Zinc</keyword>
<dbReference type="Proteomes" id="UP000440578">
    <property type="component" value="Unassembled WGS sequence"/>
</dbReference>
<name>A0A6A4VUZ3_AMPAM</name>
<dbReference type="PANTHER" id="PTHR23235">
    <property type="entry name" value="KRUEPPEL-LIKE TRANSCRIPTION FACTOR"/>
    <property type="match status" value="1"/>
</dbReference>
<reference evidence="10 11" key="1">
    <citation type="submission" date="2019-07" db="EMBL/GenBank/DDBJ databases">
        <title>Draft genome assembly of a fouling barnacle, Amphibalanus amphitrite (Darwin, 1854): The first reference genome for Thecostraca.</title>
        <authorList>
            <person name="Kim W."/>
        </authorList>
    </citation>
    <scope>NUCLEOTIDE SEQUENCE [LARGE SCALE GENOMIC DNA]</scope>
    <source>
        <strain evidence="10">SNU_AA5</strain>
        <tissue evidence="10">Soma without cirri and trophi</tissue>
    </source>
</reference>
<gene>
    <name evidence="10" type="primary">KLF1_0</name>
    <name evidence="10" type="ORF">FJT64_000659</name>
</gene>
<keyword evidence="2" id="KW-0677">Repeat</keyword>
<dbReference type="GO" id="GO:0008270">
    <property type="term" value="F:zinc ion binding"/>
    <property type="evidence" value="ECO:0007669"/>
    <property type="project" value="UniProtKB-KW"/>
</dbReference>
<sequence length="350" mass="37620">MLQAMESSEIQQVWHDIDNVLQKSGHSLYMPPTAEYEFPAAAAAAAAAAGAGAGAGAATPELAESRLAAHVPPGAYPPGCGPPPPHSATHPAAHTASEFPGYPSPLKSFYSAAHKGVVPYSPAPVKDEYSVVKSEGPLCPTYGDLKHEAAAAAAAAAAGYYCSAAAGYSEAETAAMYPMNSRQYYAEAGYDQTMAQSQLTIEATATFQYREWYRGYPLPGGLVNGGYPHFMAGAGGGGPVPLPGTTVPAKPRRRRPRAKRKVVIHTCTHPGCTKTYIKSSHLKAHLRTHTGEKPYQCTWKGCGWKFARSDELTRHYRKHTGDRPFQCRLCERAFSRSDHLALHMKRHLVV</sequence>
<comment type="caution">
    <text evidence="10">The sequence shown here is derived from an EMBL/GenBank/DDBJ whole genome shotgun (WGS) entry which is preliminary data.</text>
</comment>
<keyword evidence="1" id="KW-0479">Metal-binding</keyword>
<evidence type="ECO:0000256" key="6">
    <source>
        <dbReference type="ARBA" id="ARBA00023163"/>
    </source>
</evidence>
<evidence type="ECO:0000256" key="3">
    <source>
        <dbReference type="ARBA" id="ARBA00022771"/>
    </source>
</evidence>
<keyword evidence="11" id="KW-1185">Reference proteome</keyword>
<feature type="domain" description="C2H2-type" evidence="9">
    <location>
        <begin position="295"/>
        <end position="324"/>
    </location>
</feature>